<dbReference type="GO" id="GO:0016990">
    <property type="term" value="F:arginine deiminase activity"/>
    <property type="evidence" value="ECO:0007669"/>
    <property type="project" value="UniProtKB-EC"/>
</dbReference>
<dbReference type="EC" id="3.5.3.6" evidence="2"/>
<evidence type="ECO:0000256" key="3">
    <source>
        <dbReference type="ARBA" id="ARBA00049429"/>
    </source>
</evidence>
<sequence>MPPLHTIRPHGYLALSHAASHNRIDRGIAVNRHHDESSLRHTEAYYHLVLERMTPRATPPFESVEMQERVWGRRWGVENDVGRLRLCVLHRPGDEMRAIDPTGRYDPTIGAYIDEDEQWYWRDSMPPDLIRMQAEHDALAAALRAEGVDVVYVDCPPRDPHAVFTRDMAVAVKGGAVVCRLGLVGRHPDSGRRGEERYITRLLAELGMPILHTIHGSGLLEGGSVCWLNSSTVAVGMSYRQNEAGVRQLEAVLAEQGVRVIRVPLPGYALHLDGACVMVDYDKALINVTRLPYWFLDTLREFGISPIHVWPTEPQAVNCLAVRPGRVIMPAGCPRTRERLTAAGIETIEVPYDEILKNGGGIHCSTLPLIRDP</sequence>
<dbReference type="Pfam" id="PF02274">
    <property type="entry name" value="ADI"/>
    <property type="match status" value="2"/>
</dbReference>
<keyword evidence="4" id="KW-0808">Transferase</keyword>
<comment type="pathway">
    <text evidence="1">Amino-acid degradation; L-arginine degradation via ADI pathway; carbamoyl phosphate from L-arginine: step 1/2.</text>
</comment>
<evidence type="ECO:0000313" key="4">
    <source>
        <dbReference type="EMBL" id="HHM96139.1"/>
    </source>
</evidence>
<dbReference type="Gene3D" id="3.75.10.10">
    <property type="entry name" value="L-arginine/glycine Amidinotransferase, Chain A"/>
    <property type="match status" value="1"/>
</dbReference>
<comment type="caution">
    <text evidence="4">The sequence shown here is derived from an EMBL/GenBank/DDBJ whole genome shotgun (WGS) entry which is preliminary data.</text>
</comment>
<protein>
    <recommendedName>
        <fullName evidence="2">arginine deiminase</fullName>
        <ecNumber evidence="2">3.5.3.6</ecNumber>
    </recommendedName>
</protein>
<dbReference type="SUPFAM" id="SSF55909">
    <property type="entry name" value="Pentein"/>
    <property type="match status" value="1"/>
</dbReference>
<dbReference type="EMBL" id="DRWX01000140">
    <property type="protein sequence ID" value="HHM96139.1"/>
    <property type="molecule type" value="Genomic_DNA"/>
</dbReference>
<dbReference type="GO" id="GO:0019546">
    <property type="term" value="P:L-arginine deiminase pathway"/>
    <property type="evidence" value="ECO:0007669"/>
    <property type="project" value="TreeGrafter"/>
</dbReference>
<evidence type="ECO:0000256" key="2">
    <source>
        <dbReference type="ARBA" id="ARBA00012171"/>
    </source>
</evidence>
<reference evidence="4" key="1">
    <citation type="journal article" date="2020" name="mSystems">
        <title>Genome- and Community-Level Interaction Insights into Carbon Utilization and Element Cycling Functions of Hydrothermarchaeota in Hydrothermal Sediment.</title>
        <authorList>
            <person name="Zhou Z."/>
            <person name="Liu Y."/>
            <person name="Xu W."/>
            <person name="Pan J."/>
            <person name="Luo Z.H."/>
            <person name="Li M."/>
        </authorList>
    </citation>
    <scope>NUCLEOTIDE SEQUENCE [LARGE SCALE GENOMIC DNA]</scope>
    <source>
        <strain evidence="4">SpSt-1065</strain>
    </source>
</reference>
<dbReference type="PANTHER" id="PTHR47271">
    <property type="entry name" value="ARGININE DEIMINASE"/>
    <property type="match status" value="1"/>
</dbReference>
<name>A0A7C5VYM0_THERO</name>
<accession>A0A7C5VYM0</accession>
<gene>
    <name evidence="4" type="ORF">ENM21_02870</name>
</gene>
<proteinExistence type="predicted"/>
<organism evidence="4">
    <name type="scientific">Thermomicrobium roseum</name>
    <dbReference type="NCBI Taxonomy" id="500"/>
    <lineage>
        <taxon>Bacteria</taxon>
        <taxon>Pseudomonadati</taxon>
        <taxon>Thermomicrobiota</taxon>
        <taxon>Thermomicrobia</taxon>
        <taxon>Thermomicrobiales</taxon>
        <taxon>Thermomicrobiaceae</taxon>
        <taxon>Thermomicrobium</taxon>
    </lineage>
</organism>
<dbReference type="PANTHER" id="PTHR47271:SF2">
    <property type="entry name" value="ARGININE DEIMINASE"/>
    <property type="match status" value="1"/>
</dbReference>
<dbReference type="GO" id="GO:0016740">
    <property type="term" value="F:transferase activity"/>
    <property type="evidence" value="ECO:0007669"/>
    <property type="project" value="UniProtKB-KW"/>
</dbReference>
<evidence type="ECO:0000256" key="1">
    <source>
        <dbReference type="ARBA" id="ARBA00005213"/>
    </source>
</evidence>
<dbReference type="AlphaFoldDB" id="A0A7C5VYM0"/>
<comment type="catalytic activity">
    <reaction evidence="3">
        <text>L-arginine + H2O = L-citrulline + NH4(+)</text>
        <dbReference type="Rhea" id="RHEA:19597"/>
        <dbReference type="ChEBI" id="CHEBI:15377"/>
        <dbReference type="ChEBI" id="CHEBI:28938"/>
        <dbReference type="ChEBI" id="CHEBI:32682"/>
        <dbReference type="ChEBI" id="CHEBI:57743"/>
        <dbReference type="EC" id="3.5.3.6"/>
    </reaction>
</comment>